<dbReference type="Pfam" id="PF06114">
    <property type="entry name" value="Peptidase_M78"/>
    <property type="match status" value="1"/>
</dbReference>
<sequence>MTITDLELKLLEHAERLGVRVEDDHAGVLRPGDHGGWFPSARLIVVRPTLGPRNRVHTLAHELGHAAHGDPAGHHPRYEHRADLYAADLLIDPQEYAELEMMYDGQAGAIAADLGVTVSLLATWRADLEKRIA</sequence>
<dbReference type="Proteomes" id="UP000642876">
    <property type="component" value="Unassembled WGS sequence"/>
</dbReference>
<accession>A0A7H0K0N8</accession>
<dbReference type="RefSeq" id="WP_171194443.1">
    <property type="nucleotide sequence ID" value="NZ_CP061032.1"/>
</dbReference>
<reference evidence="4 5" key="1">
    <citation type="submission" date="2020-08" db="EMBL/GenBank/DDBJ databases">
        <title>novel species in genus Corynebacterium.</title>
        <authorList>
            <person name="Zhang G."/>
        </authorList>
    </citation>
    <scope>NUCLEOTIDE SEQUENCE [LARGE SCALE GENOMIC DNA]</scope>
    <source>
        <strain evidence="3">Zg-917</strain>
        <strain evidence="4 5">zg-917</strain>
    </source>
</reference>
<feature type="domain" description="IrrE N-terminal-like" evidence="1">
    <location>
        <begin position="14"/>
        <end position="121"/>
    </location>
</feature>
<gene>
    <name evidence="2" type="ORF">H7348_08825</name>
    <name evidence="3" type="ORF">IAU68_03565</name>
</gene>
<dbReference type="Proteomes" id="UP000516235">
    <property type="component" value="Chromosome"/>
</dbReference>
<name>A0A7H0K0N8_9CORY</name>
<dbReference type="KEGG" id="cluj:IAU68_03565"/>
<dbReference type="AlphaFoldDB" id="A0A7H0K0N8"/>
<evidence type="ECO:0000313" key="3">
    <source>
        <dbReference type="EMBL" id="QNP90854.1"/>
    </source>
</evidence>
<evidence type="ECO:0000313" key="5">
    <source>
        <dbReference type="Proteomes" id="UP000642876"/>
    </source>
</evidence>
<proteinExistence type="predicted"/>
<evidence type="ECO:0000313" key="4">
    <source>
        <dbReference type="Proteomes" id="UP000516235"/>
    </source>
</evidence>
<protein>
    <submittedName>
        <fullName evidence="3">ImmA/IrrE family metallo-endopeptidase</fullName>
    </submittedName>
</protein>
<evidence type="ECO:0000313" key="2">
    <source>
        <dbReference type="EMBL" id="MBC3179402.1"/>
    </source>
</evidence>
<dbReference type="EMBL" id="JACMYE010000007">
    <property type="protein sequence ID" value="MBC3179402.1"/>
    <property type="molecule type" value="Genomic_DNA"/>
</dbReference>
<dbReference type="InterPro" id="IPR010359">
    <property type="entry name" value="IrrE_HExxH"/>
</dbReference>
<organism evidence="3 4">
    <name type="scientific">Corynebacterium lujinxingii</name>
    <dbReference type="NCBI Taxonomy" id="2763010"/>
    <lineage>
        <taxon>Bacteria</taxon>
        <taxon>Bacillati</taxon>
        <taxon>Actinomycetota</taxon>
        <taxon>Actinomycetes</taxon>
        <taxon>Mycobacteriales</taxon>
        <taxon>Corynebacteriaceae</taxon>
        <taxon>Corynebacterium</taxon>
    </lineage>
</organism>
<evidence type="ECO:0000259" key="1">
    <source>
        <dbReference type="Pfam" id="PF06114"/>
    </source>
</evidence>
<keyword evidence="5" id="KW-1185">Reference proteome</keyword>
<dbReference type="EMBL" id="CP061032">
    <property type="protein sequence ID" value="QNP90854.1"/>
    <property type="molecule type" value="Genomic_DNA"/>
</dbReference>